<keyword evidence="1" id="KW-1133">Transmembrane helix</keyword>
<feature type="transmembrane region" description="Helical" evidence="1">
    <location>
        <begin position="6"/>
        <end position="28"/>
    </location>
</feature>
<protein>
    <submittedName>
        <fullName evidence="2">Uncharacterized protein</fullName>
    </submittedName>
</protein>
<reference evidence="2" key="2">
    <citation type="journal article" date="2015" name="Data Brief">
        <title>Shoot transcriptome of the giant reed, Arundo donax.</title>
        <authorList>
            <person name="Barrero R.A."/>
            <person name="Guerrero F.D."/>
            <person name="Moolhuijzen P."/>
            <person name="Goolsby J.A."/>
            <person name="Tidwell J."/>
            <person name="Bellgard S.E."/>
            <person name="Bellgard M.I."/>
        </authorList>
    </citation>
    <scope>NUCLEOTIDE SEQUENCE</scope>
    <source>
        <tissue evidence="2">Shoot tissue taken approximately 20 cm above the soil surface</tissue>
    </source>
</reference>
<keyword evidence="1" id="KW-0812">Transmembrane</keyword>
<organism evidence="2">
    <name type="scientific">Arundo donax</name>
    <name type="common">Giant reed</name>
    <name type="synonym">Donax arundinaceus</name>
    <dbReference type="NCBI Taxonomy" id="35708"/>
    <lineage>
        <taxon>Eukaryota</taxon>
        <taxon>Viridiplantae</taxon>
        <taxon>Streptophyta</taxon>
        <taxon>Embryophyta</taxon>
        <taxon>Tracheophyta</taxon>
        <taxon>Spermatophyta</taxon>
        <taxon>Magnoliopsida</taxon>
        <taxon>Liliopsida</taxon>
        <taxon>Poales</taxon>
        <taxon>Poaceae</taxon>
        <taxon>PACMAD clade</taxon>
        <taxon>Arundinoideae</taxon>
        <taxon>Arundineae</taxon>
        <taxon>Arundo</taxon>
    </lineage>
</organism>
<reference evidence="2" key="1">
    <citation type="submission" date="2014-09" db="EMBL/GenBank/DDBJ databases">
        <authorList>
            <person name="Magalhaes I.L.F."/>
            <person name="Oliveira U."/>
            <person name="Santos F.R."/>
            <person name="Vidigal T.H.D.A."/>
            <person name="Brescovit A.D."/>
            <person name="Santos A.J."/>
        </authorList>
    </citation>
    <scope>NUCLEOTIDE SEQUENCE</scope>
    <source>
        <tissue evidence="2">Shoot tissue taken approximately 20 cm above the soil surface</tissue>
    </source>
</reference>
<evidence type="ECO:0000256" key="1">
    <source>
        <dbReference type="SAM" id="Phobius"/>
    </source>
</evidence>
<dbReference type="EMBL" id="GBRH01270090">
    <property type="protein sequence ID" value="JAD27805.1"/>
    <property type="molecule type" value="Transcribed_RNA"/>
</dbReference>
<sequence length="58" mass="6571">MPTSPSIVRFQGGFAMQIAVCIVTFLILGTRQHTFHCNPISEQHSFFPVVWLCVSDFK</sequence>
<name>A0A0A8YT98_ARUDO</name>
<accession>A0A0A8YT98</accession>
<evidence type="ECO:0000313" key="2">
    <source>
        <dbReference type="EMBL" id="JAD27805.1"/>
    </source>
</evidence>
<dbReference type="AlphaFoldDB" id="A0A0A8YT98"/>
<proteinExistence type="predicted"/>
<keyword evidence="1" id="KW-0472">Membrane</keyword>